<organism evidence="2 3">
    <name type="scientific">Agaricicola taiwanensis</name>
    <dbReference type="NCBI Taxonomy" id="591372"/>
    <lineage>
        <taxon>Bacteria</taxon>
        <taxon>Pseudomonadati</taxon>
        <taxon>Pseudomonadota</taxon>
        <taxon>Alphaproteobacteria</taxon>
        <taxon>Rhodobacterales</taxon>
        <taxon>Paracoccaceae</taxon>
        <taxon>Agaricicola</taxon>
    </lineage>
</organism>
<accession>A0A8J2VQJ2</accession>
<dbReference type="InterPro" id="IPR057736">
    <property type="entry name" value="SAF_PseI/NeuA/NeuB"/>
</dbReference>
<dbReference type="SUPFAM" id="SSF51569">
    <property type="entry name" value="Aldolase"/>
    <property type="match status" value="1"/>
</dbReference>
<dbReference type="InterPro" id="IPR013785">
    <property type="entry name" value="Aldolase_TIM"/>
</dbReference>
<dbReference type="InterPro" id="IPR006190">
    <property type="entry name" value="SAF_AFP_Neu5Ac"/>
</dbReference>
<evidence type="ECO:0000313" key="2">
    <source>
        <dbReference type="EMBL" id="GGE35199.1"/>
    </source>
</evidence>
<dbReference type="PANTHER" id="PTHR42966">
    <property type="entry name" value="N-ACETYLNEURAMINATE SYNTHASE"/>
    <property type="match status" value="1"/>
</dbReference>
<dbReference type="PANTHER" id="PTHR42966:SF1">
    <property type="entry name" value="SIALIC ACID SYNTHASE"/>
    <property type="match status" value="1"/>
</dbReference>
<reference evidence="2" key="1">
    <citation type="journal article" date="2014" name="Int. J. Syst. Evol. Microbiol.">
        <title>Complete genome sequence of Corynebacterium casei LMG S-19264T (=DSM 44701T), isolated from a smear-ripened cheese.</title>
        <authorList>
            <consortium name="US DOE Joint Genome Institute (JGI-PGF)"/>
            <person name="Walter F."/>
            <person name="Albersmeier A."/>
            <person name="Kalinowski J."/>
            <person name="Ruckert C."/>
        </authorList>
    </citation>
    <scope>NUCLEOTIDE SEQUENCE</scope>
    <source>
        <strain evidence="2">CCM 7684</strain>
    </source>
</reference>
<reference evidence="2" key="2">
    <citation type="submission" date="2020-09" db="EMBL/GenBank/DDBJ databases">
        <authorList>
            <person name="Sun Q."/>
            <person name="Sedlacek I."/>
        </authorList>
    </citation>
    <scope>NUCLEOTIDE SEQUENCE</scope>
    <source>
        <strain evidence="2">CCM 7684</strain>
    </source>
</reference>
<dbReference type="Gene3D" id="3.20.20.70">
    <property type="entry name" value="Aldolase class I"/>
    <property type="match status" value="1"/>
</dbReference>
<comment type="caution">
    <text evidence="2">The sequence shown here is derived from an EMBL/GenBank/DDBJ whole genome shotgun (WGS) entry which is preliminary data.</text>
</comment>
<evidence type="ECO:0000313" key="3">
    <source>
        <dbReference type="Proteomes" id="UP000602745"/>
    </source>
</evidence>
<dbReference type="GO" id="GO:0016051">
    <property type="term" value="P:carbohydrate biosynthetic process"/>
    <property type="evidence" value="ECO:0007669"/>
    <property type="project" value="InterPro"/>
</dbReference>
<sequence length="344" mass="38409">MFSHGMRPYVIAEIGANHNGDLDLARKMILAAKEIGCDAAKFQSWDEGLFAKVVYEENKFLGDDYRERKDYTLKEIMAEFKVHREAMSELAGFCKEIGIDFCSTPFTPEQVDDLVAFGAPFIKIASMDLVSDYLLRHAAGTGLPVIVSTGFSTLEEIDHAVRTLEEAKASEIVILHCLGLYPPPDEAVNLLNMDMLREAFDYPVGFSDHTLGPEIAIGSFARGAVVLEKHFTLDKTMFGWDHKISADMPEMEAICRGRDRVHAALGRPRRTLTDAEVSRRAEFRRSIVAARDVKKGERLTADDLDYKRPGRGIAPNMDHLIVGRTATRDIAADELLSWQDLSAQ</sequence>
<dbReference type="InterPro" id="IPR013974">
    <property type="entry name" value="SAF"/>
</dbReference>
<dbReference type="EMBL" id="BMCP01000001">
    <property type="protein sequence ID" value="GGE35199.1"/>
    <property type="molecule type" value="Genomic_DNA"/>
</dbReference>
<gene>
    <name evidence="2" type="primary">neuB</name>
    <name evidence="2" type="ORF">GCM10007276_10890</name>
</gene>
<dbReference type="AlphaFoldDB" id="A0A8J2VQJ2"/>
<proteinExistence type="predicted"/>
<dbReference type="Pfam" id="PF08666">
    <property type="entry name" value="SAF"/>
    <property type="match status" value="1"/>
</dbReference>
<keyword evidence="3" id="KW-1185">Reference proteome</keyword>
<dbReference type="GO" id="GO:0047444">
    <property type="term" value="F:N-acylneuraminate-9-phosphate synthase activity"/>
    <property type="evidence" value="ECO:0007669"/>
    <property type="project" value="TreeGrafter"/>
</dbReference>
<dbReference type="SMART" id="SM00858">
    <property type="entry name" value="SAF"/>
    <property type="match status" value="1"/>
</dbReference>
<dbReference type="Pfam" id="PF03102">
    <property type="entry name" value="NeuB"/>
    <property type="match status" value="1"/>
</dbReference>
<dbReference type="InterPro" id="IPR036732">
    <property type="entry name" value="AFP_Neu5c_C_sf"/>
</dbReference>
<protein>
    <submittedName>
        <fullName evidence="2">N-acetylneuraminate synthase</fullName>
    </submittedName>
</protein>
<dbReference type="Gene3D" id="3.90.1210.10">
    <property type="entry name" value="Antifreeze-like/N-acetylneuraminic acid synthase C-terminal domain"/>
    <property type="match status" value="1"/>
</dbReference>
<dbReference type="CDD" id="cd11615">
    <property type="entry name" value="SAF_NeuB_like"/>
    <property type="match status" value="1"/>
</dbReference>
<name>A0A8J2VQJ2_9RHOB</name>
<dbReference type="Proteomes" id="UP000602745">
    <property type="component" value="Unassembled WGS sequence"/>
</dbReference>
<dbReference type="InterPro" id="IPR051690">
    <property type="entry name" value="PseI-like"/>
</dbReference>
<evidence type="ECO:0000259" key="1">
    <source>
        <dbReference type="PROSITE" id="PS50844"/>
    </source>
</evidence>
<dbReference type="InterPro" id="IPR013132">
    <property type="entry name" value="PseI/NeuA/B-like_N"/>
</dbReference>
<dbReference type="PROSITE" id="PS50844">
    <property type="entry name" value="AFP_LIKE"/>
    <property type="match status" value="1"/>
</dbReference>
<feature type="domain" description="AFP-like" evidence="1">
    <location>
        <begin position="286"/>
        <end position="344"/>
    </location>
</feature>
<dbReference type="SUPFAM" id="SSF51269">
    <property type="entry name" value="AFP III-like domain"/>
    <property type="match status" value="1"/>
</dbReference>